<accession>A0ABX0XV71</accession>
<sequence>MRERPMMGSFDEYPPNIRAILEKVADVGYRDILLDEEAGNRFLFETLATSNDATLREIGDQLRGGAIDLRQLAASDHYREALNGGGARLLEFDPEQLAEDLDRATGEPRDIDAGSRDREDGDTDRTADDPDRLRRG</sequence>
<comment type="caution">
    <text evidence="2">The sequence shown here is derived from an EMBL/GenBank/DDBJ whole genome shotgun (WGS) entry which is preliminary data.</text>
</comment>
<protein>
    <submittedName>
        <fullName evidence="2">Uncharacterized protein</fullName>
    </submittedName>
</protein>
<gene>
    <name evidence="2" type="ORF">HC031_05745</name>
</gene>
<organism evidence="2 3">
    <name type="scientific">Planosporangium thailandense</name>
    <dbReference type="NCBI Taxonomy" id="765197"/>
    <lineage>
        <taxon>Bacteria</taxon>
        <taxon>Bacillati</taxon>
        <taxon>Actinomycetota</taxon>
        <taxon>Actinomycetes</taxon>
        <taxon>Micromonosporales</taxon>
        <taxon>Micromonosporaceae</taxon>
        <taxon>Planosporangium</taxon>
    </lineage>
</organism>
<feature type="region of interest" description="Disordered" evidence="1">
    <location>
        <begin position="100"/>
        <end position="136"/>
    </location>
</feature>
<name>A0ABX0XV71_9ACTN</name>
<dbReference type="RefSeq" id="WP_167924131.1">
    <property type="nucleotide sequence ID" value="NZ_JAATVY010000003.1"/>
</dbReference>
<keyword evidence="3" id="KW-1185">Reference proteome</keyword>
<dbReference type="Proteomes" id="UP000722989">
    <property type="component" value="Unassembled WGS sequence"/>
</dbReference>
<evidence type="ECO:0000313" key="3">
    <source>
        <dbReference type="Proteomes" id="UP000722989"/>
    </source>
</evidence>
<dbReference type="EMBL" id="JAATVY010000003">
    <property type="protein sequence ID" value="NJC69222.1"/>
    <property type="molecule type" value="Genomic_DNA"/>
</dbReference>
<evidence type="ECO:0000313" key="2">
    <source>
        <dbReference type="EMBL" id="NJC69222.1"/>
    </source>
</evidence>
<proteinExistence type="predicted"/>
<evidence type="ECO:0000256" key="1">
    <source>
        <dbReference type="SAM" id="MobiDB-lite"/>
    </source>
</evidence>
<reference evidence="2 3" key="1">
    <citation type="submission" date="2020-03" db="EMBL/GenBank/DDBJ databases">
        <title>WGS of the type strain of Planosporangium spp.</title>
        <authorList>
            <person name="Thawai C."/>
        </authorList>
    </citation>
    <scope>NUCLEOTIDE SEQUENCE [LARGE SCALE GENOMIC DNA]</scope>
    <source>
        <strain evidence="2 3">TBRC 5610</strain>
    </source>
</reference>